<evidence type="ECO:0000256" key="4">
    <source>
        <dbReference type="ARBA" id="ARBA00022801"/>
    </source>
</evidence>
<dbReference type="InterPro" id="IPR001907">
    <property type="entry name" value="ClpP"/>
</dbReference>
<gene>
    <name evidence="7 10" type="primary">clpP</name>
    <name evidence="10" type="ORF">SOCE836_057250</name>
</gene>
<organism evidence="10 11">
    <name type="scientific">Sorangium cellulosum</name>
    <name type="common">Polyangium cellulosum</name>
    <dbReference type="NCBI Taxonomy" id="56"/>
    <lineage>
        <taxon>Bacteria</taxon>
        <taxon>Pseudomonadati</taxon>
        <taxon>Myxococcota</taxon>
        <taxon>Polyangia</taxon>
        <taxon>Polyangiales</taxon>
        <taxon>Polyangiaceae</taxon>
        <taxon>Sorangium</taxon>
    </lineage>
</organism>
<keyword evidence="5 7" id="KW-0720">Serine protease</keyword>
<dbReference type="AlphaFoldDB" id="A0A4P2QTG4"/>
<accession>A0A4P2QTG4</accession>
<evidence type="ECO:0000256" key="8">
    <source>
        <dbReference type="PROSITE-ProRule" id="PRU10086"/>
    </source>
</evidence>
<dbReference type="GO" id="GO:0051117">
    <property type="term" value="F:ATPase binding"/>
    <property type="evidence" value="ECO:0007669"/>
    <property type="project" value="TreeGrafter"/>
</dbReference>
<evidence type="ECO:0000256" key="6">
    <source>
        <dbReference type="ARBA" id="ARBA00034021"/>
    </source>
</evidence>
<comment type="catalytic activity">
    <reaction evidence="6 7 8">
        <text>Hydrolysis of proteins to small peptides in the presence of ATP and magnesium. alpha-casein is the usual test substrate. In the absence of ATP, only oligopeptides shorter than five residues are hydrolyzed (such as succinyl-Leu-Tyr-|-NHMec, and Leu-Tyr-Leu-|-Tyr-Trp, in which cleavage of the -Tyr-|-Leu- and -Tyr-|-Trp bonds also occurs).</text>
        <dbReference type="EC" id="3.4.21.92"/>
    </reaction>
</comment>
<dbReference type="InterPro" id="IPR029045">
    <property type="entry name" value="ClpP/crotonase-like_dom_sf"/>
</dbReference>
<comment type="subcellular location">
    <subcellularLocation>
        <location evidence="7">Cytoplasm</location>
    </subcellularLocation>
</comment>
<dbReference type="GO" id="GO:0004252">
    <property type="term" value="F:serine-type endopeptidase activity"/>
    <property type="evidence" value="ECO:0007669"/>
    <property type="project" value="UniProtKB-UniRule"/>
</dbReference>
<proteinExistence type="inferred from homology"/>
<dbReference type="PANTHER" id="PTHR10381:SF70">
    <property type="entry name" value="ATP-DEPENDENT CLP PROTEASE PROTEOLYTIC SUBUNIT"/>
    <property type="match status" value="1"/>
</dbReference>
<dbReference type="PANTHER" id="PTHR10381">
    <property type="entry name" value="ATP-DEPENDENT CLP PROTEASE PROTEOLYTIC SUBUNIT"/>
    <property type="match status" value="1"/>
</dbReference>
<dbReference type="GO" id="GO:0005737">
    <property type="term" value="C:cytoplasm"/>
    <property type="evidence" value="ECO:0007669"/>
    <property type="project" value="UniProtKB-SubCell"/>
</dbReference>
<dbReference type="EC" id="3.4.21.92" evidence="7"/>
<evidence type="ECO:0000256" key="9">
    <source>
        <dbReference type="RuleBase" id="RU003567"/>
    </source>
</evidence>
<dbReference type="PROSITE" id="PS00382">
    <property type="entry name" value="CLP_PROTEASE_HIS"/>
    <property type="match status" value="1"/>
</dbReference>
<reference evidence="10 11" key="1">
    <citation type="submission" date="2015-09" db="EMBL/GenBank/DDBJ databases">
        <title>Sorangium comparison.</title>
        <authorList>
            <person name="Zaburannyi N."/>
            <person name="Bunk B."/>
            <person name="Overmann J."/>
            <person name="Mueller R."/>
        </authorList>
    </citation>
    <scope>NUCLEOTIDE SEQUENCE [LARGE SCALE GENOMIC DNA]</scope>
    <source>
        <strain evidence="10 11">So ce836</strain>
    </source>
</reference>
<evidence type="ECO:0000313" key="11">
    <source>
        <dbReference type="Proteomes" id="UP000295497"/>
    </source>
</evidence>
<dbReference type="InterPro" id="IPR033135">
    <property type="entry name" value="ClpP_His_AS"/>
</dbReference>
<comment type="similarity">
    <text evidence="1 7 9">Belongs to the peptidase S14 family.</text>
</comment>
<comment type="function">
    <text evidence="7">Cleaves peptides in various proteins in a process that requires ATP hydrolysis. Has a chymotrypsin-like activity. Plays a major role in the degradation of misfolded proteins.</text>
</comment>
<dbReference type="HAMAP" id="MF_00444">
    <property type="entry name" value="ClpP"/>
    <property type="match status" value="1"/>
</dbReference>
<dbReference type="NCBIfam" id="NF009205">
    <property type="entry name" value="PRK12553.1"/>
    <property type="match status" value="1"/>
</dbReference>
<evidence type="ECO:0000256" key="7">
    <source>
        <dbReference type="HAMAP-Rule" id="MF_00444"/>
    </source>
</evidence>
<dbReference type="Gene3D" id="3.90.226.10">
    <property type="entry name" value="2-enoyl-CoA Hydratase, Chain A, domain 1"/>
    <property type="match status" value="1"/>
</dbReference>
<evidence type="ECO:0000256" key="1">
    <source>
        <dbReference type="ARBA" id="ARBA00007039"/>
    </source>
</evidence>
<keyword evidence="3 7" id="KW-0645">Protease</keyword>
<dbReference type="InterPro" id="IPR023562">
    <property type="entry name" value="ClpP/TepA"/>
</dbReference>
<dbReference type="EMBL" id="CP012672">
    <property type="protein sequence ID" value="AUX33565.1"/>
    <property type="molecule type" value="Genomic_DNA"/>
</dbReference>
<dbReference type="GO" id="GO:0006515">
    <property type="term" value="P:protein quality control for misfolded or incompletely synthesized proteins"/>
    <property type="evidence" value="ECO:0007669"/>
    <property type="project" value="TreeGrafter"/>
</dbReference>
<dbReference type="Pfam" id="PF00574">
    <property type="entry name" value="CLP_protease"/>
    <property type="match status" value="1"/>
</dbReference>
<feature type="active site" description="Nucleophile" evidence="7">
    <location>
        <position position="99"/>
    </location>
</feature>
<dbReference type="Proteomes" id="UP000295497">
    <property type="component" value="Chromosome"/>
</dbReference>
<dbReference type="SUPFAM" id="SSF52096">
    <property type="entry name" value="ClpP/crotonase"/>
    <property type="match status" value="1"/>
</dbReference>
<dbReference type="PRINTS" id="PR00127">
    <property type="entry name" value="CLPPROTEASEP"/>
</dbReference>
<evidence type="ECO:0000256" key="5">
    <source>
        <dbReference type="ARBA" id="ARBA00022825"/>
    </source>
</evidence>
<dbReference type="GO" id="GO:0009368">
    <property type="term" value="C:endopeptidase Clp complex"/>
    <property type="evidence" value="ECO:0007669"/>
    <property type="project" value="TreeGrafter"/>
</dbReference>
<evidence type="ECO:0000313" key="10">
    <source>
        <dbReference type="EMBL" id="AUX33565.1"/>
    </source>
</evidence>
<keyword evidence="2 7" id="KW-0963">Cytoplasm</keyword>
<feature type="active site" evidence="7 8">
    <location>
        <position position="124"/>
    </location>
</feature>
<name>A0A4P2QTG4_SORCE</name>
<evidence type="ECO:0000256" key="3">
    <source>
        <dbReference type="ARBA" id="ARBA00022670"/>
    </source>
</evidence>
<dbReference type="GO" id="GO:0004176">
    <property type="term" value="F:ATP-dependent peptidase activity"/>
    <property type="evidence" value="ECO:0007669"/>
    <property type="project" value="InterPro"/>
</dbReference>
<comment type="subunit">
    <text evidence="7">Fourteen ClpP subunits assemble into 2 heptameric rings which stack back to back to give a disk-like structure with a central cavity, resembling the structure of eukaryotic proteasomes.</text>
</comment>
<dbReference type="CDD" id="cd07017">
    <property type="entry name" value="S14_ClpP_2"/>
    <property type="match status" value="1"/>
</dbReference>
<sequence length="197" mass="21659">MMRLDSTPNEEQPLPRALSEKVQSSLLRSRTVLIFGEITSELAQATTAQLLALASDSEEPIRILIHSPGGHVESGDTIYDVIRFIRPEVKVIGTGWVASAGALIFVAARRENRFALPNTRFLLHQPLGGVRGPASDIEIEAAQILAARERLNRIFAAATGQDPAKIAKETERNLWMTAREAQEYGLVHRVIESALEV</sequence>
<keyword evidence="4 7" id="KW-0378">Hydrolase</keyword>
<evidence type="ECO:0000256" key="2">
    <source>
        <dbReference type="ARBA" id="ARBA00022490"/>
    </source>
</evidence>
<protein>
    <recommendedName>
        <fullName evidence="7 9">ATP-dependent Clp protease proteolytic subunit</fullName>
        <ecNumber evidence="7">3.4.21.92</ecNumber>
    </recommendedName>
    <alternativeName>
        <fullName evidence="7">Endopeptidase Clp</fullName>
    </alternativeName>
</protein>